<accession>A0A1X7AAS0</accession>
<dbReference type="InterPro" id="IPR043717">
    <property type="entry name" value="DUF5658"/>
</dbReference>
<keyword evidence="1" id="KW-0812">Transmembrane</keyword>
<dbReference type="OrthoDB" id="7875315at2"/>
<sequence length="88" mass="9693">MTAALIAFGIATLFDIITTIEALERGGREANPVVRFFMSYFGRLWWVAKLALAGVAAWLFVYADSAAGIWIMAVVTGYVAYRNTKVAR</sequence>
<organism evidence="3 4">
    <name type="scientific">Roseivivax jejudonensis</name>
    <dbReference type="NCBI Taxonomy" id="1529041"/>
    <lineage>
        <taxon>Bacteria</taxon>
        <taxon>Pseudomonadati</taxon>
        <taxon>Pseudomonadota</taxon>
        <taxon>Alphaproteobacteria</taxon>
        <taxon>Rhodobacterales</taxon>
        <taxon>Roseobacteraceae</taxon>
        <taxon>Roseivivax</taxon>
    </lineage>
</organism>
<dbReference type="Proteomes" id="UP000193570">
    <property type="component" value="Unassembled WGS sequence"/>
</dbReference>
<evidence type="ECO:0000256" key="1">
    <source>
        <dbReference type="SAM" id="Phobius"/>
    </source>
</evidence>
<name>A0A1X7AAS0_9RHOB</name>
<feature type="domain" description="DUF5658" evidence="2">
    <location>
        <begin position="6"/>
        <end position="75"/>
    </location>
</feature>
<keyword evidence="4" id="KW-1185">Reference proteome</keyword>
<gene>
    <name evidence="3" type="ORF">ROJ8625_04083</name>
</gene>
<keyword evidence="1" id="KW-1133">Transmembrane helix</keyword>
<evidence type="ECO:0000313" key="3">
    <source>
        <dbReference type="EMBL" id="SLN74708.1"/>
    </source>
</evidence>
<proteinExistence type="predicted"/>
<evidence type="ECO:0000313" key="4">
    <source>
        <dbReference type="Proteomes" id="UP000193570"/>
    </source>
</evidence>
<protein>
    <recommendedName>
        <fullName evidence="2">DUF5658 domain-containing protein</fullName>
    </recommendedName>
</protein>
<dbReference type="EMBL" id="FWFK01000011">
    <property type="protein sequence ID" value="SLN74708.1"/>
    <property type="molecule type" value="Genomic_DNA"/>
</dbReference>
<feature type="transmembrane region" description="Helical" evidence="1">
    <location>
        <begin position="46"/>
        <end position="79"/>
    </location>
</feature>
<dbReference type="Pfam" id="PF18902">
    <property type="entry name" value="DUF5658"/>
    <property type="match status" value="1"/>
</dbReference>
<evidence type="ECO:0000259" key="2">
    <source>
        <dbReference type="Pfam" id="PF18902"/>
    </source>
</evidence>
<dbReference type="AlphaFoldDB" id="A0A1X7AAS0"/>
<keyword evidence="1" id="KW-0472">Membrane</keyword>
<dbReference type="RefSeq" id="WP_085793731.1">
    <property type="nucleotide sequence ID" value="NZ_FWFK01000011.1"/>
</dbReference>
<reference evidence="3 4" key="1">
    <citation type="submission" date="2017-03" db="EMBL/GenBank/DDBJ databases">
        <authorList>
            <person name="Afonso C.L."/>
            <person name="Miller P.J."/>
            <person name="Scott M.A."/>
            <person name="Spackman E."/>
            <person name="Goraichik I."/>
            <person name="Dimitrov K.M."/>
            <person name="Suarez D.L."/>
            <person name="Swayne D.E."/>
        </authorList>
    </citation>
    <scope>NUCLEOTIDE SEQUENCE [LARGE SCALE GENOMIC DNA]</scope>
    <source>
        <strain evidence="3 4">CECT 8625</strain>
    </source>
</reference>